<dbReference type="EMBL" id="UINC01001545">
    <property type="protein sequence ID" value="SUZ83320.1"/>
    <property type="molecule type" value="Genomic_DNA"/>
</dbReference>
<reference evidence="1" key="1">
    <citation type="submission" date="2018-05" db="EMBL/GenBank/DDBJ databases">
        <authorList>
            <person name="Lanie J.A."/>
            <person name="Ng W.-L."/>
            <person name="Kazmierczak K.M."/>
            <person name="Andrzejewski T.M."/>
            <person name="Davidsen T.M."/>
            <person name="Wayne K.J."/>
            <person name="Tettelin H."/>
            <person name="Glass J.I."/>
            <person name="Rusch D."/>
            <person name="Podicherti R."/>
            <person name="Tsui H.-C.T."/>
            <person name="Winkler M.E."/>
        </authorList>
    </citation>
    <scope>NUCLEOTIDE SEQUENCE</scope>
</reference>
<evidence type="ECO:0000313" key="1">
    <source>
        <dbReference type="EMBL" id="SUZ83320.1"/>
    </source>
</evidence>
<accession>A0A381QW05</accession>
<sequence>MPIFKIDFITSLACKDPAIPARVVIIPSDSQFNSSFGDLGIKHLKHGVFLLKSKLNTCPSNLFIAEETNIFLFFIQ</sequence>
<proteinExistence type="predicted"/>
<gene>
    <name evidence="1" type="ORF">METZ01_LOCUS36174</name>
</gene>
<dbReference type="AlphaFoldDB" id="A0A381QW05"/>
<protein>
    <submittedName>
        <fullName evidence="1">Uncharacterized protein</fullName>
    </submittedName>
</protein>
<organism evidence="1">
    <name type="scientific">marine metagenome</name>
    <dbReference type="NCBI Taxonomy" id="408172"/>
    <lineage>
        <taxon>unclassified sequences</taxon>
        <taxon>metagenomes</taxon>
        <taxon>ecological metagenomes</taxon>
    </lineage>
</organism>
<name>A0A381QW05_9ZZZZ</name>